<protein>
    <submittedName>
        <fullName evidence="1">DNA polymerase III subunit epsilon</fullName>
    </submittedName>
</protein>
<accession>A0A1B8NW81</accession>
<dbReference type="SMART" id="SM00479">
    <property type="entry name" value="EXOIII"/>
    <property type="match status" value="1"/>
</dbReference>
<dbReference type="InterPro" id="IPR013520">
    <property type="entry name" value="Ribonucl_H"/>
</dbReference>
<dbReference type="GO" id="GO:0003676">
    <property type="term" value="F:nucleic acid binding"/>
    <property type="evidence" value="ECO:0007669"/>
    <property type="project" value="InterPro"/>
</dbReference>
<dbReference type="NCBIfam" id="NF006601">
    <property type="entry name" value="PRK09145.1"/>
    <property type="match status" value="1"/>
</dbReference>
<dbReference type="Gene3D" id="3.30.420.10">
    <property type="entry name" value="Ribonuclease H-like superfamily/Ribonuclease H"/>
    <property type="match status" value="1"/>
</dbReference>
<dbReference type="Pfam" id="PF00929">
    <property type="entry name" value="RNase_T"/>
    <property type="match status" value="1"/>
</dbReference>
<gene>
    <name evidence="1" type="ORF">A8U91_03291</name>
</gene>
<dbReference type="Proteomes" id="UP000092504">
    <property type="component" value="Unassembled WGS sequence"/>
</dbReference>
<dbReference type="PATRIC" id="fig|2746.7.peg.3383"/>
<name>A0A1B8NW81_HALEL</name>
<proteinExistence type="predicted"/>
<dbReference type="SUPFAM" id="SSF53098">
    <property type="entry name" value="Ribonuclease H-like"/>
    <property type="match status" value="1"/>
</dbReference>
<dbReference type="CDD" id="cd06127">
    <property type="entry name" value="DEDDh"/>
    <property type="match status" value="1"/>
</dbReference>
<dbReference type="InterPro" id="IPR012337">
    <property type="entry name" value="RNaseH-like_sf"/>
</dbReference>
<evidence type="ECO:0000313" key="2">
    <source>
        <dbReference type="Proteomes" id="UP000092504"/>
    </source>
</evidence>
<comment type="caution">
    <text evidence="1">The sequence shown here is derived from an EMBL/GenBank/DDBJ whole genome shotgun (WGS) entry which is preliminary data.</text>
</comment>
<reference evidence="1 2" key="1">
    <citation type="submission" date="2016-06" db="EMBL/GenBank/DDBJ databases">
        <title>Genome sequence of halotolerant plant growth promoting strain of Halomonas elongata HEK1 isolated from salterns of Rann of Kutch, Gujarat, India.</title>
        <authorList>
            <person name="Gaba S."/>
            <person name="Singh R.N."/>
            <person name="Abrol S."/>
            <person name="Kaushik R."/>
            <person name="Saxena A.K."/>
        </authorList>
    </citation>
    <scope>NUCLEOTIDE SEQUENCE [LARGE SCALE GENOMIC DNA]</scope>
    <source>
        <strain evidence="1 2">HEK1</strain>
    </source>
</reference>
<dbReference type="EMBL" id="MAJD01000002">
    <property type="protein sequence ID" value="OBX34238.1"/>
    <property type="molecule type" value="Genomic_DNA"/>
</dbReference>
<dbReference type="GO" id="GO:0006259">
    <property type="term" value="P:DNA metabolic process"/>
    <property type="evidence" value="ECO:0007669"/>
    <property type="project" value="UniProtKB-ARBA"/>
</dbReference>
<organism evidence="1 2">
    <name type="scientific">Halomonas elongata</name>
    <dbReference type="NCBI Taxonomy" id="2746"/>
    <lineage>
        <taxon>Bacteria</taxon>
        <taxon>Pseudomonadati</taxon>
        <taxon>Pseudomonadota</taxon>
        <taxon>Gammaproteobacteria</taxon>
        <taxon>Oceanospirillales</taxon>
        <taxon>Halomonadaceae</taxon>
        <taxon>Halomonas</taxon>
    </lineage>
</organism>
<evidence type="ECO:0000313" key="1">
    <source>
        <dbReference type="EMBL" id="OBX34238.1"/>
    </source>
</evidence>
<sequence length="208" mass="23801">MFKTLRRAADRRRYADSRYGWLFQPYTGDEMVAVACRSTEPAERHGEPMAIAAVRLSGDRVLTSESLDLHVRQPAGFTQETVRRHGLRGIDLDDGEPLDKALERFLDFVGNRPLVGWNLEGELALLNRGLRPRFGFDLPNAAIDVAPLYQRRQRYRHPQLEGRPRFEEAAERLEVPIMGRHSALGDAVTTALMYLRLMRDDSARRRSS</sequence>
<dbReference type="GO" id="GO:0004527">
    <property type="term" value="F:exonuclease activity"/>
    <property type="evidence" value="ECO:0007669"/>
    <property type="project" value="UniProtKB-ARBA"/>
</dbReference>
<dbReference type="InterPro" id="IPR036397">
    <property type="entry name" value="RNaseH_sf"/>
</dbReference>
<dbReference type="RefSeq" id="WP_065241469.1">
    <property type="nucleotide sequence ID" value="NZ_JANIAS020000032.1"/>
</dbReference>
<dbReference type="AlphaFoldDB" id="A0A1B8NW81"/>